<dbReference type="InterPro" id="IPR005467">
    <property type="entry name" value="His_kinase_dom"/>
</dbReference>
<comment type="subcellular location">
    <subcellularLocation>
        <location evidence="2">Cell membrane</location>
        <topology evidence="2">Multi-pass membrane protein</topology>
    </subcellularLocation>
</comment>
<dbReference type="Gene3D" id="3.30.565.10">
    <property type="entry name" value="Histidine kinase-like ATPase, C-terminal domain"/>
    <property type="match status" value="1"/>
</dbReference>
<dbReference type="PRINTS" id="PR00344">
    <property type="entry name" value="BCTRLSENSOR"/>
</dbReference>
<dbReference type="Gene3D" id="1.10.287.130">
    <property type="match status" value="1"/>
</dbReference>
<protein>
    <recommendedName>
        <fullName evidence="3">histidine kinase</fullName>
        <ecNumber evidence="3">2.7.13.3</ecNumber>
    </recommendedName>
</protein>
<reference evidence="17 18" key="1">
    <citation type="journal article" date="2015" name="Int. Biodeterior. Biodegradation">
        <title>Physiological and genetic screening methods for the isolation of methyl tert-butyl ether-degrading bacteria for bioremediation purposes.</title>
        <authorList>
            <person name="Guisado I.M."/>
            <person name="Purswani J."/>
            <person name="Gonzalez Lopez J."/>
            <person name="Pozo C."/>
        </authorList>
    </citation>
    <scope>NUCLEOTIDE SEQUENCE [LARGE SCALE GENOMIC DNA]</scope>
    <source>
        <strain evidence="17 18">SH7</strain>
    </source>
</reference>
<dbReference type="PANTHER" id="PTHR45528">
    <property type="entry name" value="SENSOR HISTIDINE KINASE CPXA"/>
    <property type="match status" value="1"/>
</dbReference>
<sequence>MKLIYKLHLSFGILLVCVLMLTATFVYPLLMDTLINNQREELRSQGSAMMELVNSLPVQDLTPSQSAAAIVQPAQEINRSVDALLIEPNRNILFSTMTEAQTQTWLPLIEQYSSHNQQGLWENGQEKYIVETLTSNPQNLGPVSAVTPATLVLSTPLSKVKSYQSELFTRMMFIMVIGGIIAFGLSLFITKRLVTPLEKLKLELKKVEKRHFDEVQLIQTGGEIGEVAQSVHHLAGELKQYHHAQRQFFQNASHELKTPLMTIQGYAEGIRDGIFTGDRADNGLDVISSECERLKGIVTEMILLAKLESEDGIFDQEEVSVEQLIDKTVDRIRPLAINEEVDIRVKYEVDKQSKLHIVGDSEKLLQAVLNIMSNAIRHASHAVYIEISEQDGQVQIDVIDDGEGIPDHLLPQLFQRFIKGKNGETGLGLAISRAIVERCNGAISAHNGEHGGAIFRMNFPSK</sequence>
<dbReference type="SUPFAM" id="SSF47384">
    <property type="entry name" value="Homodimeric domain of signal transducing histidine kinase"/>
    <property type="match status" value="1"/>
</dbReference>
<dbReference type="PANTHER" id="PTHR45528:SF1">
    <property type="entry name" value="SENSOR HISTIDINE KINASE CPXA"/>
    <property type="match status" value="1"/>
</dbReference>
<dbReference type="Proteomes" id="UP000054709">
    <property type="component" value="Unassembled WGS sequence"/>
</dbReference>
<dbReference type="SUPFAM" id="SSF55874">
    <property type="entry name" value="ATPase domain of HSP90 chaperone/DNA topoisomerase II/histidine kinase"/>
    <property type="match status" value="1"/>
</dbReference>
<evidence type="ECO:0000256" key="12">
    <source>
        <dbReference type="ARBA" id="ARBA00023012"/>
    </source>
</evidence>
<dbReference type="InterPro" id="IPR003594">
    <property type="entry name" value="HATPase_dom"/>
</dbReference>
<dbReference type="InterPro" id="IPR003661">
    <property type="entry name" value="HisK_dim/P_dom"/>
</dbReference>
<dbReference type="CDD" id="cd00075">
    <property type="entry name" value="HATPase"/>
    <property type="match status" value="1"/>
</dbReference>
<feature type="transmembrane region" description="Helical" evidence="14">
    <location>
        <begin position="167"/>
        <end position="189"/>
    </location>
</feature>
<evidence type="ECO:0000256" key="14">
    <source>
        <dbReference type="SAM" id="Phobius"/>
    </source>
</evidence>
<dbReference type="CDD" id="cd00082">
    <property type="entry name" value="HisKA"/>
    <property type="match status" value="1"/>
</dbReference>
<dbReference type="InterPro" id="IPR050398">
    <property type="entry name" value="HssS/ArlS-like"/>
</dbReference>
<keyword evidence="12" id="KW-0902">Two-component regulatory system</keyword>
<evidence type="ECO:0000256" key="3">
    <source>
        <dbReference type="ARBA" id="ARBA00012438"/>
    </source>
</evidence>
<comment type="catalytic activity">
    <reaction evidence="1">
        <text>ATP + protein L-histidine = ADP + protein N-phospho-L-histidine.</text>
        <dbReference type="EC" id="2.7.13.3"/>
    </reaction>
</comment>
<evidence type="ECO:0000256" key="1">
    <source>
        <dbReference type="ARBA" id="ARBA00000085"/>
    </source>
</evidence>
<evidence type="ECO:0000256" key="13">
    <source>
        <dbReference type="ARBA" id="ARBA00023136"/>
    </source>
</evidence>
<keyword evidence="18" id="KW-1185">Reference proteome</keyword>
<feature type="transmembrane region" description="Helical" evidence="14">
    <location>
        <begin position="12"/>
        <end position="30"/>
    </location>
</feature>
<dbReference type="InterPro" id="IPR036890">
    <property type="entry name" value="HATPase_C_sf"/>
</dbReference>
<dbReference type="FunFam" id="1.10.287.130:FF:000001">
    <property type="entry name" value="Two-component sensor histidine kinase"/>
    <property type="match status" value="1"/>
</dbReference>
<evidence type="ECO:0000256" key="7">
    <source>
        <dbReference type="ARBA" id="ARBA00022692"/>
    </source>
</evidence>
<evidence type="ECO:0000256" key="8">
    <source>
        <dbReference type="ARBA" id="ARBA00022741"/>
    </source>
</evidence>
<keyword evidence="11 14" id="KW-1133">Transmembrane helix</keyword>
<keyword evidence="5" id="KW-0597">Phosphoprotein</keyword>
<evidence type="ECO:0000256" key="6">
    <source>
        <dbReference type="ARBA" id="ARBA00022679"/>
    </source>
</evidence>
<evidence type="ECO:0000256" key="9">
    <source>
        <dbReference type="ARBA" id="ARBA00022777"/>
    </source>
</evidence>
<dbReference type="SMART" id="SM00387">
    <property type="entry name" value="HATPase_c"/>
    <property type="match status" value="1"/>
</dbReference>
<dbReference type="InterPro" id="IPR036097">
    <property type="entry name" value="HisK_dim/P_sf"/>
</dbReference>
<keyword evidence="4" id="KW-1003">Cell membrane</keyword>
<evidence type="ECO:0000259" key="16">
    <source>
        <dbReference type="PROSITE" id="PS50885"/>
    </source>
</evidence>
<name>A0A0W1AS18_9BACL</name>
<dbReference type="PROSITE" id="PS50109">
    <property type="entry name" value="HIS_KIN"/>
    <property type="match status" value="1"/>
</dbReference>
<evidence type="ECO:0000256" key="4">
    <source>
        <dbReference type="ARBA" id="ARBA00022475"/>
    </source>
</evidence>
<evidence type="ECO:0000256" key="5">
    <source>
        <dbReference type="ARBA" id="ARBA00022553"/>
    </source>
</evidence>
<keyword evidence="13 14" id="KW-0472">Membrane</keyword>
<evidence type="ECO:0000256" key="10">
    <source>
        <dbReference type="ARBA" id="ARBA00022840"/>
    </source>
</evidence>
<dbReference type="EC" id="2.7.13.3" evidence="3"/>
<dbReference type="AlphaFoldDB" id="A0A0W1AS18"/>
<keyword evidence="10" id="KW-0067">ATP-binding</keyword>
<keyword evidence="7 14" id="KW-0812">Transmembrane</keyword>
<dbReference type="Gene3D" id="6.10.340.10">
    <property type="match status" value="1"/>
</dbReference>
<keyword evidence="6" id="KW-0808">Transferase</keyword>
<dbReference type="GO" id="GO:0000155">
    <property type="term" value="F:phosphorelay sensor kinase activity"/>
    <property type="evidence" value="ECO:0007669"/>
    <property type="project" value="InterPro"/>
</dbReference>
<dbReference type="GO" id="GO:0005524">
    <property type="term" value="F:ATP binding"/>
    <property type="evidence" value="ECO:0007669"/>
    <property type="project" value="UniProtKB-KW"/>
</dbReference>
<dbReference type="OrthoDB" id="9780718at2"/>
<dbReference type="InterPro" id="IPR004358">
    <property type="entry name" value="Sig_transdc_His_kin-like_C"/>
</dbReference>
<dbReference type="InterPro" id="IPR003660">
    <property type="entry name" value="HAMP_dom"/>
</dbReference>
<comment type="caution">
    <text evidence="17">The sequence shown here is derived from an EMBL/GenBank/DDBJ whole genome shotgun (WGS) entry which is preliminary data.</text>
</comment>
<dbReference type="EMBL" id="LCZJ02000037">
    <property type="protein sequence ID" value="KTD84122.1"/>
    <property type="molecule type" value="Genomic_DNA"/>
</dbReference>
<gene>
    <name evidence="17" type="ORF">UQ64_28600</name>
</gene>
<evidence type="ECO:0000313" key="18">
    <source>
        <dbReference type="Proteomes" id="UP000054709"/>
    </source>
</evidence>
<dbReference type="SMART" id="SM00388">
    <property type="entry name" value="HisKA"/>
    <property type="match status" value="1"/>
</dbReference>
<dbReference type="GO" id="GO:0005886">
    <property type="term" value="C:plasma membrane"/>
    <property type="evidence" value="ECO:0007669"/>
    <property type="project" value="UniProtKB-SubCell"/>
</dbReference>
<dbReference type="Pfam" id="PF00512">
    <property type="entry name" value="HisKA"/>
    <property type="match status" value="1"/>
</dbReference>
<dbReference type="PROSITE" id="PS50885">
    <property type="entry name" value="HAMP"/>
    <property type="match status" value="1"/>
</dbReference>
<dbReference type="RefSeq" id="WP_060626193.1">
    <property type="nucleotide sequence ID" value="NZ_LCZJ02000037.1"/>
</dbReference>
<dbReference type="Pfam" id="PF02518">
    <property type="entry name" value="HATPase_c"/>
    <property type="match status" value="1"/>
</dbReference>
<accession>A0A0W1AS18</accession>
<feature type="domain" description="HAMP" evidence="16">
    <location>
        <begin position="191"/>
        <end position="243"/>
    </location>
</feature>
<keyword evidence="9" id="KW-0418">Kinase</keyword>
<feature type="domain" description="Histidine kinase" evidence="15">
    <location>
        <begin position="251"/>
        <end position="462"/>
    </location>
</feature>
<proteinExistence type="predicted"/>
<evidence type="ECO:0000256" key="11">
    <source>
        <dbReference type="ARBA" id="ARBA00022989"/>
    </source>
</evidence>
<evidence type="ECO:0000256" key="2">
    <source>
        <dbReference type="ARBA" id="ARBA00004651"/>
    </source>
</evidence>
<evidence type="ECO:0000259" key="15">
    <source>
        <dbReference type="PROSITE" id="PS50109"/>
    </source>
</evidence>
<evidence type="ECO:0000313" key="17">
    <source>
        <dbReference type="EMBL" id="KTD84122.1"/>
    </source>
</evidence>
<organism evidence="17 18">
    <name type="scientific">Paenibacillus etheri</name>
    <dbReference type="NCBI Taxonomy" id="1306852"/>
    <lineage>
        <taxon>Bacteria</taxon>
        <taxon>Bacillati</taxon>
        <taxon>Bacillota</taxon>
        <taxon>Bacilli</taxon>
        <taxon>Bacillales</taxon>
        <taxon>Paenibacillaceae</taxon>
        <taxon>Paenibacillus</taxon>
    </lineage>
</organism>
<keyword evidence="8" id="KW-0547">Nucleotide-binding</keyword>